<evidence type="ECO:0000256" key="2">
    <source>
        <dbReference type="SAM" id="Phobius"/>
    </source>
</evidence>
<keyword evidence="4" id="KW-1185">Reference proteome</keyword>
<sequence length="169" mass="18543">MNHFSNKNTTNILPCVMGGVVVGAVTAIGLAHVWSPSACKKKKPPVGPCDSSGLWDDSQGFSHPPDTPLGFTMRDKGFNTFLEKWLPGDYEPPHSHPGDDATIMIEGEMEIQFYTKLADGKLMKDGPLVTLVAGQTGFIKGGCIHDAKYKTKCKLVYVHNKTFDFKDER</sequence>
<evidence type="ECO:0000313" key="3">
    <source>
        <dbReference type="EMBL" id="GMI39820.1"/>
    </source>
</evidence>
<dbReference type="InterPro" id="IPR014710">
    <property type="entry name" value="RmlC-like_jellyroll"/>
</dbReference>
<keyword evidence="2" id="KW-0812">Transmembrane</keyword>
<reference evidence="4" key="1">
    <citation type="journal article" date="2023" name="Commun. Biol.">
        <title>Genome analysis of Parmales, the sister group of diatoms, reveals the evolutionary specialization of diatoms from phago-mixotrophs to photoautotrophs.</title>
        <authorList>
            <person name="Ban H."/>
            <person name="Sato S."/>
            <person name="Yoshikawa S."/>
            <person name="Yamada K."/>
            <person name="Nakamura Y."/>
            <person name="Ichinomiya M."/>
            <person name="Sato N."/>
            <person name="Blanc-Mathieu R."/>
            <person name="Endo H."/>
            <person name="Kuwata A."/>
            <person name="Ogata H."/>
        </authorList>
    </citation>
    <scope>NUCLEOTIDE SEQUENCE [LARGE SCALE GENOMIC DNA]</scope>
</reference>
<name>A0A9W7L8G1_9STRA</name>
<dbReference type="Gene3D" id="2.60.120.10">
    <property type="entry name" value="Jelly Rolls"/>
    <property type="match status" value="1"/>
</dbReference>
<protein>
    <submittedName>
        <fullName evidence="3">Uncharacterized protein</fullName>
    </submittedName>
</protein>
<dbReference type="SUPFAM" id="SSF51182">
    <property type="entry name" value="RmlC-like cupins"/>
    <property type="match status" value="1"/>
</dbReference>
<organism evidence="3 4">
    <name type="scientific">Triparma columacea</name>
    <dbReference type="NCBI Taxonomy" id="722753"/>
    <lineage>
        <taxon>Eukaryota</taxon>
        <taxon>Sar</taxon>
        <taxon>Stramenopiles</taxon>
        <taxon>Ochrophyta</taxon>
        <taxon>Bolidophyceae</taxon>
        <taxon>Parmales</taxon>
        <taxon>Triparmaceae</taxon>
        <taxon>Triparma</taxon>
    </lineage>
</organism>
<proteinExistence type="predicted"/>
<evidence type="ECO:0000313" key="4">
    <source>
        <dbReference type="Proteomes" id="UP001165065"/>
    </source>
</evidence>
<dbReference type="Proteomes" id="UP001165065">
    <property type="component" value="Unassembled WGS sequence"/>
</dbReference>
<evidence type="ECO:0000256" key="1">
    <source>
        <dbReference type="SAM" id="MobiDB-lite"/>
    </source>
</evidence>
<dbReference type="EMBL" id="BRYA01000112">
    <property type="protein sequence ID" value="GMI39820.1"/>
    <property type="molecule type" value="Genomic_DNA"/>
</dbReference>
<dbReference type="AlphaFoldDB" id="A0A9W7L8G1"/>
<comment type="caution">
    <text evidence="3">The sequence shown here is derived from an EMBL/GenBank/DDBJ whole genome shotgun (WGS) entry which is preliminary data.</text>
</comment>
<accession>A0A9W7L8G1</accession>
<keyword evidence="2" id="KW-1133">Transmembrane helix</keyword>
<feature type="region of interest" description="Disordered" evidence="1">
    <location>
        <begin position="38"/>
        <end position="61"/>
    </location>
</feature>
<dbReference type="InterPro" id="IPR011051">
    <property type="entry name" value="RmlC_Cupin_sf"/>
</dbReference>
<feature type="transmembrane region" description="Helical" evidence="2">
    <location>
        <begin position="12"/>
        <end position="34"/>
    </location>
</feature>
<dbReference type="OrthoDB" id="189601at2759"/>
<keyword evidence="2" id="KW-0472">Membrane</keyword>
<gene>
    <name evidence="3" type="ORF">TrCOL_g3195</name>
</gene>